<evidence type="ECO:0000256" key="1">
    <source>
        <dbReference type="SAM" id="SignalP"/>
    </source>
</evidence>
<proteinExistence type="predicted"/>
<gene>
    <name evidence="2" type="ORF">Fcan01_11783</name>
</gene>
<dbReference type="EMBL" id="LNIX01000005">
    <property type="protein sequence ID" value="OXA54496.1"/>
    <property type="molecule type" value="Genomic_DNA"/>
</dbReference>
<dbReference type="AlphaFoldDB" id="A0A226ECT5"/>
<evidence type="ECO:0000313" key="2">
    <source>
        <dbReference type="EMBL" id="OXA54496.1"/>
    </source>
</evidence>
<feature type="chain" id="PRO_5013121647" evidence="1">
    <location>
        <begin position="19"/>
        <end position="289"/>
    </location>
</feature>
<keyword evidence="1" id="KW-0732">Signal</keyword>
<organism evidence="2 3">
    <name type="scientific">Folsomia candida</name>
    <name type="common">Springtail</name>
    <dbReference type="NCBI Taxonomy" id="158441"/>
    <lineage>
        <taxon>Eukaryota</taxon>
        <taxon>Metazoa</taxon>
        <taxon>Ecdysozoa</taxon>
        <taxon>Arthropoda</taxon>
        <taxon>Hexapoda</taxon>
        <taxon>Collembola</taxon>
        <taxon>Entomobryomorpha</taxon>
        <taxon>Isotomoidea</taxon>
        <taxon>Isotomidae</taxon>
        <taxon>Proisotominae</taxon>
        <taxon>Folsomia</taxon>
    </lineage>
</organism>
<name>A0A226ECT5_FOLCA</name>
<feature type="signal peptide" evidence="1">
    <location>
        <begin position="1"/>
        <end position="18"/>
    </location>
</feature>
<reference evidence="2 3" key="1">
    <citation type="submission" date="2015-12" db="EMBL/GenBank/DDBJ databases">
        <title>The genome of Folsomia candida.</title>
        <authorList>
            <person name="Faddeeva A."/>
            <person name="Derks M.F."/>
            <person name="Anvar Y."/>
            <person name="Smit S."/>
            <person name="Van Straalen N."/>
            <person name="Roelofs D."/>
        </authorList>
    </citation>
    <scope>NUCLEOTIDE SEQUENCE [LARGE SCALE GENOMIC DNA]</scope>
    <source>
        <strain evidence="2 3">VU population</strain>
        <tissue evidence="2">Whole body</tissue>
    </source>
</reference>
<sequence length="289" mass="33291">MSFVLLLTLNYFVSDILSAIPIPSPCAFHIKQFSSTYQSADPLHSLIFANLPDARITWTIQTSSKSDLAPIRLNVQFRFHCVIHILLKHPGNSWSRMANYMQANFYTYFHERSTYIVFQQNVPTLEKNLFSGLLKWPAHVFYYVVDGFKSQAWFYLCAYCDPTFIQIPRESFENISLRPTRYPDIWRNIVILSNFPHPLAPSEARICPRNRMPRCAHTINTLQTIAPKNNVTSSTHRTTFRKITSDMCTLPSVWALITYSTTKTQNPSTSLASRGGPWYTAILRKGPLR</sequence>
<evidence type="ECO:0000313" key="3">
    <source>
        <dbReference type="Proteomes" id="UP000198287"/>
    </source>
</evidence>
<accession>A0A226ECT5</accession>
<dbReference type="Proteomes" id="UP000198287">
    <property type="component" value="Unassembled WGS sequence"/>
</dbReference>
<comment type="caution">
    <text evidence="2">The sequence shown here is derived from an EMBL/GenBank/DDBJ whole genome shotgun (WGS) entry which is preliminary data.</text>
</comment>
<protein>
    <submittedName>
        <fullName evidence="2">Uncharacterized protein</fullName>
    </submittedName>
</protein>
<keyword evidence="3" id="KW-1185">Reference proteome</keyword>